<dbReference type="InterPro" id="IPR037923">
    <property type="entry name" value="HTH-like"/>
</dbReference>
<dbReference type="InterPro" id="IPR003313">
    <property type="entry name" value="AraC-bd"/>
</dbReference>
<gene>
    <name evidence="5" type="ORF">WB403_43160</name>
</gene>
<evidence type="ECO:0000313" key="6">
    <source>
        <dbReference type="Proteomes" id="UP001365781"/>
    </source>
</evidence>
<evidence type="ECO:0000256" key="1">
    <source>
        <dbReference type="ARBA" id="ARBA00023015"/>
    </source>
</evidence>
<proteinExistence type="predicted"/>
<dbReference type="Proteomes" id="UP001365781">
    <property type="component" value="Unassembled WGS sequence"/>
</dbReference>
<evidence type="ECO:0000256" key="3">
    <source>
        <dbReference type="ARBA" id="ARBA00023163"/>
    </source>
</evidence>
<dbReference type="InterPro" id="IPR009057">
    <property type="entry name" value="Homeodomain-like_sf"/>
</dbReference>
<dbReference type="EMBL" id="JBBAYM010000043">
    <property type="protein sequence ID" value="MEI5615918.1"/>
    <property type="molecule type" value="Genomic_DNA"/>
</dbReference>
<comment type="caution">
    <text evidence="5">The sequence shown here is derived from an EMBL/GenBank/DDBJ whole genome shotgun (WGS) entry which is preliminary data.</text>
</comment>
<dbReference type="SUPFAM" id="SSF46689">
    <property type="entry name" value="Homeodomain-like"/>
    <property type="match status" value="1"/>
</dbReference>
<dbReference type="PANTHER" id="PTHR43280">
    <property type="entry name" value="ARAC-FAMILY TRANSCRIPTIONAL REGULATOR"/>
    <property type="match status" value="1"/>
</dbReference>
<organism evidence="5 6">
    <name type="scientific">Streptomyces brasiliscabiei</name>
    <dbReference type="NCBI Taxonomy" id="2736302"/>
    <lineage>
        <taxon>Bacteria</taxon>
        <taxon>Bacillati</taxon>
        <taxon>Actinomycetota</taxon>
        <taxon>Actinomycetes</taxon>
        <taxon>Kitasatosporales</taxon>
        <taxon>Streptomycetaceae</taxon>
        <taxon>Streptomyces</taxon>
    </lineage>
</organism>
<dbReference type="SUPFAM" id="SSF51215">
    <property type="entry name" value="Regulatory protein AraC"/>
    <property type="match status" value="1"/>
</dbReference>
<evidence type="ECO:0000256" key="2">
    <source>
        <dbReference type="ARBA" id="ARBA00023125"/>
    </source>
</evidence>
<name>A0ABU8GRX2_9ACTN</name>
<dbReference type="PROSITE" id="PS01124">
    <property type="entry name" value="HTH_ARAC_FAMILY_2"/>
    <property type="match status" value="1"/>
</dbReference>
<evidence type="ECO:0000313" key="5">
    <source>
        <dbReference type="EMBL" id="MEI5615918.1"/>
    </source>
</evidence>
<dbReference type="SMART" id="SM00342">
    <property type="entry name" value="HTH_ARAC"/>
    <property type="match status" value="1"/>
</dbReference>
<protein>
    <submittedName>
        <fullName evidence="5">Helix-turn-helix domain-containing protein</fullName>
    </submittedName>
</protein>
<reference evidence="5 6" key="1">
    <citation type="submission" date="2024-03" db="EMBL/GenBank/DDBJ databases">
        <title>First Report of Pectobacterium brasiliscabiei causing potato scab in china.</title>
        <authorList>
            <person name="Handique U."/>
        </authorList>
    </citation>
    <scope>NUCLEOTIDE SEQUENCE [LARGE SCALE GENOMIC DNA]</scope>
    <source>
        <strain evidence="5 6">ZRIMU1503</strain>
    </source>
</reference>
<dbReference type="PANTHER" id="PTHR43280:SF32">
    <property type="entry name" value="TRANSCRIPTIONAL REGULATORY PROTEIN"/>
    <property type="match status" value="1"/>
</dbReference>
<dbReference type="Gene3D" id="1.10.10.60">
    <property type="entry name" value="Homeodomain-like"/>
    <property type="match status" value="1"/>
</dbReference>
<keyword evidence="1" id="KW-0805">Transcription regulation</keyword>
<dbReference type="Pfam" id="PF12833">
    <property type="entry name" value="HTH_18"/>
    <property type="match status" value="1"/>
</dbReference>
<sequence length="305" mass="33817">MVKNGHDEIQEVPYDPPPAAAAGIEVMTITELRERMRRHGGTQGARDAEGTGHPQRPDFHLLLAVDRGPLWHMADFADYALTDGTWLWVRPGQVQRFGDLRTASGTLLLFRPDVLDSATAAETHLNDPFGRTLWQVAGEDADALRHALAHLAHEYRTTGLPDHTRSAVLQRLLAVLLLRLTHLITPVGTTTGEHADTFQRFRSAVEKDYALARDVGHYARVLGYAPRTLTRAALDAAGVGAKEFIDRRVVLEAKRLLAHGDASVAHIAARLGFLDASNFVKYFAQRTDTTPAVFRARFRPDSRTR</sequence>
<keyword evidence="2" id="KW-0238">DNA-binding</keyword>
<dbReference type="RefSeq" id="WP_336542707.1">
    <property type="nucleotide sequence ID" value="NZ_JBBAYL010000032.1"/>
</dbReference>
<keyword evidence="3" id="KW-0804">Transcription</keyword>
<evidence type="ECO:0000259" key="4">
    <source>
        <dbReference type="PROSITE" id="PS01124"/>
    </source>
</evidence>
<dbReference type="InterPro" id="IPR018060">
    <property type="entry name" value="HTH_AraC"/>
</dbReference>
<dbReference type="Pfam" id="PF02311">
    <property type="entry name" value="AraC_binding"/>
    <property type="match status" value="1"/>
</dbReference>
<accession>A0ABU8GRX2</accession>
<feature type="domain" description="HTH araC/xylS-type" evidence="4">
    <location>
        <begin position="199"/>
        <end position="297"/>
    </location>
</feature>
<keyword evidence="6" id="KW-1185">Reference proteome</keyword>